<dbReference type="InterPro" id="IPR038352">
    <property type="entry name" value="Imelysin_sf"/>
</dbReference>
<sequence>MKKSILLFALSVVLAAGGISSCKDTNGDSGSPTTGTSELDRKALLTHWADSLVKPSYQRFGTKLTALKTQTAAFTAAPTATGLQSVRQSWREAYLEWQKVEVYEFGPAADVSLVNHFNIYPTDAAGIRQNIASGTYNFELATAIPQQGFPALDFLLNGIAADDNAIVQSYVATPNQRRYLTDVAGKMDQLFSGVQAQWNGAYRSTFINNTGTNAGSSLSLLVNAYSRYYEHFLRTGKIGIPAGVMSGVAAPEKIEAYYHRGALPLQLAQTAHATVQSLFNGRAGQPSLKSYVDALGAKDSRTGQPLTKIINDQFAVSAQQLASLGPDLYTAIQSRNAAAVQSYTEMQKAVRLLKVDMTSAMSVSVTYVDNDGD</sequence>
<accession>A0ABW2U9U0</accession>
<comment type="subcellular location">
    <subcellularLocation>
        <location evidence="1">Cell envelope</location>
    </subcellularLocation>
</comment>
<proteinExistence type="predicted"/>
<dbReference type="InterPro" id="IPR034984">
    <property type="entry name" value="Imelysin-like_IPPA"/>
</dbReference>
<evidence type="ECO:0000256" key="3">
    <source>
        <dbReference type="SAM" id="SignalP"/>
    </source>
</evidence>
<name>A0ABW2U9U0_9BACT</name>
<evidence type="ECO:0000313" key="5">
    <source>
        <dbReference type="EMBL" id="MFC7669849.1"/>
    </source>
</evidence>
<evidence type="ECO:0000313" key="6">
    <source>
        <dbReference type="Proteomes" id="UP001596513"/>
    </source>
</evidence>
<gene>
    <name evidence="5" type="ORF">ACFQT0_22650</name>
</gene>
<reference evidence="6" key="1">
    <citation type="journal article" date="2019" name="Int. J. Syst. Evol. Microbiol.">
        <title>The Global Catalogue of Microorganisms (GCM) 10K type strain sequencing project: providing services to taxonomists for standard genome sequencing and annotation.</title>
        <authorList>
            <consortium name="The Broad Institute Genomics Platform"/>
            <consortium name="The Broad Institute Genome Sequencing Center for Infectious Disease"/>
            <person name="Wu L."/>
            <person name="Ma J."/>
        </authorList>
    </citation>
    <scope>NUCLEOTIDE SEQUENCE [LARGE SCALE GENOMIC DNA]</scope>
    <source>
        <strain evidence="6">JCM 19635</strain>
    </source>
</reference>
<feature type="chain" id="PRO_5046714713" evidence="3">
    <location>
        <begin position="16"/>
        <end position="373"/>
    </location>
</feature>
<dbReference type="Pfam" id="PF09375">
    <property type="entry name" value="Peptidase_M75"/>
    <property type="match status" value="1"/>
</dbReference>
<dbReference type="Gene3D" id="1.20.1420.20">
    <property type="entry name" value="M75 peptidase, HXXE motif"/>
    <property type="match status" value="1"/>
</dbReference>
<dbReference type="Proteomes" id="UP001596513">
    <property type="component" value="Unassembled WGS sequence"/>
</dbReference>
<evidence type="ECO:0000259" key="4">
    <source>
        <dbReference type="Pfam" id="PF09375"/>
    </source>
</evidence>
<organism evidence="5 6">
    <name type="scientific">Hymenobacter humi</name>
    <dbReference type="NCBI Taxonomy" id="1411620"/>
    <lineage>
        <taxon>Bacteria</taxon>
        <taxon>Pseudomonadati</taxon>
        <taxon>Bacteroidota</taxon>
        <taxon>Cytophagia</taxon>
        <taxon>Cytophagales</taxon>
        <taxon>Hymenobacteraceae</taxon>
        <taxon>Hymenobacter</taxon>
    </lineage>
</organism>
<evidence type="ECO:0000256" key="2">
    <source>
        <dbReference type="ARBA" id="ARBA00022729"/>
    </source>
</evidence>
<keyword evidence="2 3" id="KW-0732">Signal</keyword>
<dbReference type="PROSITE" id="PS51257">
    <property type="entry name" value="PROKAR_LIPOPROTEIN"/>
    <property type="match status" value="1"/>
</dbReference>
<feature type="signal peptide" evidence="3">
    <location>
        <begin position="1"/>
        <end position="15"/>
    </location>
</feature>
<keyword evidence="6" id="KW-1185">Reference proteome</keyword>
<protein>
    <submittedName>
        <fullName evidence="5">Imelysin family protein</fullName>
    </submittedName>
</protein>
<dbReference type="CDD" id="cd14659">
    <property type="entry name" value="Imelysin-like_IPPA"/>
    <property type="match status" value="1"/>
</dbReference>
<feature type="domain" description="Imelysin-like" evidence="4">
    <location>
        <begin position="55"/>
        <end position="342"/>
    </location>
</feature>
<evidence type="ECO:0000256" key="1">
    <source>
        <dbReference type="ARBA" id="ARBA00004196"/>
    </source>
</evidence>
<comment type="caution">
    <text evidence="5">The sequence shown here is derived from an EMBL/GenBank/DDBJ whole genome shotgun (WGS) entry which is preliminary data.</text>
</comment>
<dbReference type="InterPro" id="IPR018976">
    <property type="entry name" value="Imelysin-like"/>
</dbReference>
<dbReference type="RefSeq" id="WP_380205322.1">
    <property type="nucleotide sequence ID" value="NZ_JBHTEK010000001.1"/>
</dbReference>
<dbReference type="EMBL" id="JBHTEK010000001">
    <property type="protein sequence ID" value="MFC7669849.1"/>
    <property type="molecule type" value="Genomic_DNA"/>
</dbReference>